<sequence>MTMFSGVENERLAAATARQRCPGSGQNVGLTGK</sequence>
<gene>
    <name evidence="1" type="ORF">LCGC14_1752190</name>
</gene>
<reference evidence="1" key="1">
    <citation type="journal article" date="2015" name="Nature">
        <title>Complex archaea that bridge the gap between prokaryotes and eukaryotes.</title>
        <authorList>
            <person name="Spang A."/>
            <person name="Saw J.H."/>
            <person name="Jorgensen S.L."/>
            <person name="Zaremba-Niedzwiedzka K."/>
            <person name="Martijn J."/>
            <person name="Lind A.E."/>
            <person name="van Eijk R."/>
            <person name="Schleper C."/>
            <person name="Guy L."/>
            <person name="Ettema T.J."/>
        </authorList>
    </citation>
    <scope>NUCLEOTIDE SEQUENCE</scope>
</reference>
<protein>
    <submittedName>
        <fullName evidence="1">Uncharacterized protein</fullName>
    </submittedName>
</protein>
<accession>A0A0F9K2W8</accession>
<proteinExistence type="predicted"/>
<evidence type="ECO:0000313" key="1">
    <source>
        <dbReference type="EMBL" id="KKM05618.1"/>
    </source>
</evidence>
<organism evidence="1">
    <name type="scientific">marine sediment metagenome</name>
    <dbReference type="NCBI Taxonomy" id="412755"/>
    <lineage>
        <taxon>unclassified sequences</taxon>
        <taxon>metagenomes</taxon>
        <taxon>ecological metagenomes</taxon>
    </lineage>
</organism>
<comment type="caution">
    <text evidence="1">The sequence shown here is derived from an EMBL/GenBank/DDBJ whole genome shotgun (WGS) entry which is preliminary data.</text>
</comment>
<dbReference type="EMBL" id="LAZR01016175">
    <property type="protein sequence ID" value="KKM05618.1"/>
    <property type="molecule type" value="Genomic_DNA"/>
</dbReference>
<name>A0A0F9K2W8_9ZZZZ</name>
<dbReference type="AlphaFoldDB" id="A0A0F9K2W8"/>
<feature type="non-terminal residue" evidence="1">
    <location>
        <position position="33"/>
    </location>
</feature>